<accession>A0AC35FM65</accession>
<evidence type="ECO:0000313" key="1">
    <source>
        <dbReference type="Proteomes" id="UP000887580"/>
    </source>
</evidence>
<evidence type="ECO:0000313" key="2">
    <source>
        <dbReference type="WBParaSite" id="PS1159_v2.g18864.t1"/>
    </source>
</evidence>
<reference evidence="2" key="1">
    <citation type="submission" date="2022-11" db="UniProtKB">
        <authorList>
            <consortium name="WormBaseParasite"/>
        </authorList>
    </citation>
    <scope>IDENTIFICATION</scope>
</reference>
<dbReference type="Proteomes" id="UP000887580">
    <property type="component" value="Unplaced"/>
</dbReference>
<dbReference type="WBParaSite" id="PS1159_v2.g18864.t1">
    <property type="protein sequence ID" value="PS1159_v2.g18864.t1"/>
    <property type="gene ID" value="PS1159_v2.g18864"/>
</dbReference>
<proteinExistence type="predicted"/>
<name>A0AC35FM65_9BILA</name>
<organism evidence="1 2">
    <name type="scientific">Panagrolaimus sp. PS1159</name>
    <dbReference type="NCBI Taxonomy" id="55785"/>
    <lineage>
        <taxon>Eukaryota</taxon>
        <taxon>Metazoa</taxon>
        <taxon>Ecdysozoa</taxon>
        <taxon>Nematoda</taxon>
        <taxon>Chromadorea</taxon>
        <taxon>Rhabditida</taxon>
        <taxon>Tylenchina</taxon>
        <taxon>Panagrolaimomorpha</taxon>
        <taxon>Panagrolaimoidea</taxon>
        <taxon>Panagrolaimidae</taxon>
        <taxon>Panagrolaimus</taxon>
    </lineage>
</organism>
<protein>
    <submittedName>
        <fullName evidence="2">Uncharacterized protein</fullName>
    </submittedName>
</protein>
<sequence length="504" mass="58023">MSSFGFFYFLLIFVGTSFGNSLNENFEDQSKAIGISKFGYFYNGNLAEPFSENDENLMEVSQQWISQPLDHFNATEEKTWEQRYWNNSNFFEQNSTIFLIIGGDSTINEKWISNPNVTYLKWAKKMKAQVFLLEHRFYGESQPAEDLSIENLKYLTSKQALKDIENFIQIKKDEYKNSKWITLGGSYGGTLSAWFREKYPELTVGAVGSSAPLHIKTNFFEYLQVVQRSLFYYDPKCGQNIKTVFSDIFSSFYSSQKTSQLNTIFKLSNVLTNSKDSFYKDSQVFFSSILSTFKTAIQFDGINANFNQNGFGIENVCEIMINGTDLKENLKNVFSYMNPNNDIIDSDYLKDIENLQNVSFDGNIYSDMRAWLWQSCTEFGYFQTTDLGKNIFGSTVSIDFYIDLCTDVFGFNRTEIDASIFSTKYSYGELQNFNGTNLALIYGTQDPWHALGYFTMNFNPHGITSFFLNGTSHCADMYPASSSDSSDLISVRDQVERLIFRWIH</sequence>